<dbReference type="RefSeq" id="WP_089731159.1">
    <property type="nucleotide sequence ID" value="NZ_FNIA01000001.1"/>
</dbReference>
<protein>
    <submittedName>
        <fullName evidence="2">Membrane domain of glycerophosphoryl diester phosphodiesterase</fullName>
    </submittedName>
</protein>
<feature type="transmembrane region" description="Helical" evidence="1">
    <location>
        <begin position="83"/>
        <end position="112"/>
    </location>
</feature>
<organism evidence="2 3">
    <name type="scientific">Haloarchaeobius iranensis</name>
    <dbReference type="NCBI Taxonomy" id="996166"/>
    <lineage>
        <taxon>Archaea</taxon>
        <taxon>Methanobacteriati</taxon>
        <taxon>Methanobacteriota</taxon>
        <taxon>Stenosarchaea group</taxon>
        <taxon>Halobacteria</taxon>
        <taxon>Halobacteriales</taxon>
        <taxon>Halorubellaceae</taxon>
        <taxon>Haloarchaeobius</taxon>
    </lineage>
</organism>
<evidence type="ECO:0000313" key="2">
    <source>
        <dbReference type="EMBL" id="SDM35048.1"/>
    </source>
</evidence>
<proteinExistence type="predicted"/>
<dbReference type="AlphaFoldDB" id="A0A1G9SHR3"/>
<dbReference type="STRING" id="996166.SAMN05192554_101199"/>
<dbReference type="EMBL" id="FNIA01000001">
    <property type="protein sequence ID" value="SDM35048.1"/>
    <property type="molecule type" value="Genomic_DNA"/>
</dbReference>
<keyword evidence="1" id="KW-1133">Transmembrane helix</keyword>
<keyword evidence="1" id="KW-0472">Membrane</keyword>
<reference evidence="2 3" key="1">
    <citation type="submission" date="2016-10" db="EMBL/GenBank/DDBJ databases">
        <authorList>
            <person name="de Groot N.N."/>
        </authorList>
    </citation>
    <scope>NUCLEOTIDE SEQUENCE [LARGE SCALE GENOMIC DNA]</scope>
    <source>
        <strain evidence="3">EB21,IBRC-M 10013,KCTC 4048</strain>
    </source>
</reference>
<evidence type="ECO:0000313" key="3">
    <source>
        <dbReference type="Proteomes" id="UP000199370"/>
    </source>
</evidence>
<accession>A0A1G9SHR3</accession>
<feature type="transmembrane region" description="Helical" evidence="1">
    <location>
        <begin position="118"/>
        <end position="139"/>
    </location>
</feature>
<keyword evidence="1" id="KW-0812">Transmembrane</keyword>
<sequence>MAVEPARTSDVGTVGVLSRAADALSADPRILLAGVAVVALGFVPYVSNVASTVVGGLAVVLTHQALVGTPATDRSYLRRTLSAIGATVIVAIIVVSAVLAGVMALAIVALAGFVFPPLLVLAVVVGIVGILLPVLYLVLRLHLALPAAFIDGETATDAVRRSWDRAGGNVVTVLGVQLVTGLLSVLAALLIAYAFGIPFPGVVESGGAFSFSAENQELVSQSAMVLRYTAVGSSTVSATVPGPEFLLGYSVVGGLFTALNYSSQAVMYQVFDDAGVETPAGV</sequence>
<keyword evidence="3" id="KW-1185">Reference proteome</keyword>
<gene>
    <name evidence="2" type="ORF">SAMN05192554_101199</name>
</gene>
<feature type="transmembrane region" description="Helical" evidence="1">
    <location>
        <begin position="170"/>
        <end position="195"/>
    </location>
</feature>
<name>A0A1G9SHR3_9EURY</name>
<feature type="transmembrane region" description="Helical" evidence="1">
    <location>
        <begin position="30"/>
        <end position="47"/>
    </location>
</feature>
<dbReference type="Proteomes" id="UP000199370">
    <property type="component" value="Unassembled WGS sequence"/>
</dbReference>
<evidence type="ECO:0000256" key="1">
    <source>
        <dbReference type="SAM" id="Phobius"/>
    </source>
</evidence>